<protein>
    <recommendedName>
        <fullName evidence="3">Lipoprotein</fullName>
    </recommendedName>
</protein>
<dbReference type="PROSITE" id="PS51257">
    <property type="entry name" value="PROKAR_LIPOPROTEIN"/>
    <property type="match status" value="1"/>
</dbReference>
<accession>A0ABV6CB78</accession>
<name>A0ABV6CB78_9GAMM</name>
<reference evidence="1 2" key="1">
    <citation type="submission" date="2024-09" db="EMBL/GenBank/DDBJ databases">
        <authorList>
            <person name="Sun Q."/>
            <person name="Mori K."/>
        </authorList>
    </citation>
    <scope>NUCLEOTIDE SEQUENCE [LARGE SCALE GENOMIC DNA]</scope>
    <source>
        <strain evidence="1 2">CCM 8545</strain>
    </source>
</reference>
<evidence type="ECO:0000313" key="2">
    <source>
        <dbReference type="Proteomes" id="UP001589758"/>
    </source>
</evidence>
<evidence type="ECO:0000313" key="1">
    <source>
        <dbReference type="EMBL" id="MFC0180246.1"/>
    </source>
</evidence>
<sequence>MRTLFLQARQVKILMIFFLSVILLTACGQNDEEFKATYLQQCKGENPSSIKTAECQCSLDKMLENHSIESLIKYESESDVSPLYSSLQSNSLLYCELQTVFQTTCEKSSKDLPLEVAVPYCACSYEELVKHFSPKELSDMHKGIIPVADNFIDIYAKTAKACLSDALDSSFLE</sequence>
<gene>
    <name evidence="1" type="ORF">ACFFIT_09180</name>
</gene>
<dbReference type="RefSeq" id="WP_385877359.1">
    <property type="nucleotide sequence ID" value="NZ_JBHLXE010000097.1"/>
</dbReference>
<dbReference type="Proteomes" id="UP001589758">
    <property type="component" value="Unassembled WGS sequence"/>
</dbReference>
<evidence type="ECO:0008006" key="3">
    <source>
        <dbReference type="Google" id="ProtNLM"/>
    </source>
</evidence>
<organism evidence="1 2">
    <name type="scientific">Thorsellia kenyensis</name>
    <dbReference type="NCBI Taxonomy" id="1549888"/>
    <lineage>
        <taxon>Bacteria</taxon>
        <taxon>Pseudomonadati</taxon>
        <taxon>Pseudomonadota</taxon>
        <taxon>Gammaproteobacteria</taxon>
        <taxon>Enterobacterales</taxon>
        <taxon>Thorselliaceae</taxon>
        <taxon>Thorsellia</taxon>
    </lineage>
</organism>
<comment type="caution">
    <text evidence="1">The sequence shown here is derived from an EMBL/GenBank/DDBJ whole genome shotgun (WGS) entry which is preliminary data.</text>
</comment>
<proteinExistence type="predicted"/>
<keyword evidence="2" id="KW-1185">Reference proteome</keyword>
<dbReference type="EMBL" id="JBHLXE010000097">
    <property type="protein sequence ID" value="MFC0180246.1"/>
    <property type="molecule type" value="Genomic_DNA"/>
</dbReference>